<dbReference type="SUPFAM" id="SSF69340">
    <property type="entry name" value="C-terminal domain of adenylylcyclase associated protein"/>
    <property type="match status" value="1"/>
</dbReference>
<evidence type="ECO:0000313" key="4">
    <source>
        <dbReference type="EMBL" id="ORC90323.1"/>
    </source>
</evidence>
<dbReference type="Gene3D" id="2.160.20.70">
    <property type="match status" value="1"/>
</dbReference>
<dbReference type="GO" id="GO:0019933">
    <property type="term" value="P:cAMP-mediated signaling"/>
    <property type="evidence" value="ECO:0007669"/>
    <property type="project" value="TreeGrafter"/>
</dbReference>
<dbReference type="SMART" id="SM00673">
    <property type="entry name" value="CARP"/>
    <property type="match status" value="1"/>
</dbReference>
<feature type="compositionally biased region" description="Pro residues" evidence="2">
    <location>
        <begin position="24"/>
        <end position="37"/>
    </location>
</feature>
<dbReference type="PROSITE" id="PS51329">
    <property type="entry name" value="C_CAP_COFACTOR_C"/>
    <property type="match status" value="1"/>
</dbReference>
<name>A0A1X0P0T3_9TRYP</name>
<feature type="region of interest" description="Disordered" evidence="2">
    <location>
        <begin position="1"/>
        <end position="55"/>
    </location>
</feature>
<dbReference type="InterPro" id="IPR013912">
    <property type="entry name" value="Adenylate_cyclase-assoc_CAP_C"/>
</dbReference>
<dbReference type="Proteomes" id="UP000192257">
    <property type="component" value="Unassembled WGS sequence"/>
</dbReference>
<dbReference type="GeneID" id="39983766"/>
<organism evidence="4 5">
    <name type="scientific">Trypanosoma theileri</name>
    <dbReference type="NCBI Taxonomy" id="67003"/>
    <lineage>
        <taxon>Eukaryota</taxon>
        <taxon>Discoba</taxon>
        <taxon>Euglenozoa</taxon>
        <taxon>Kinetoplastea</taxon>
        <taxon>Metakinetoplastina</taxon>
        <taxon>Trypanosomatida</taxon>
        <taxon>Trypanosomatidae</taxon>
        <taxon>Trypanosoma</taxon>
    </lineage>
</organism>
<evidence type="ECO:0000256" key="1">
    <source>
        <dbReference type="ARBA" id="ARBA00007659"/>
    </source>
</evidence>
<comment type="caution">
    <text evidence="4">The sequence shown here is derived from an EMBL/GenBank/DDBJ whole genome shotgun (WGS) entry which is preliminary data.</text>
</comment>
<dbReference type="SUPFAM" id="SSF101447">
    <property type="entry name" value="Formin homology 2 domain (FH2 domain)"/>
    <property type="match status" value="1"/>
</dbReference>
<evidence type="ECO:0000259" key="3">
    <source>
        <dbReference type="PROSITE" id="PS51329"/>
    </source>
</evidence>
<dbReference type="OrthoDB" id="1601at2759"/>
<dbReference type="InterPro" id="IPR006599">
    <property type="entry name" value="CARP_motif"/>
</dbReference>
<dbReference type="GO" id="GO:0008179">
    <property type="term" value="F:adenylate cyclase binding"/>
    <property type="evidence" value="ECO:0007669"/>
    <property type="project" value="TreeGrafter"/>
</dbReference>
<protein>
    <submittedName>
        <fullName evidence="4">Putative G-actin binding protein, putative,CAP/Srv2p</fullName>
    </submittedName>
</protein>
<dbReference type="EMBL" id="NBCO01000008">
    <property type="protein sequence ID" value="ORC90323.1"/>
    <property type="molecule type" value="Genomic_DNA"/>
</dbReference>
<dbReference type="GO" id="GO:0003779">
    <property type="term" value="F:actin binding"/>
    <property type="evidence" value="ECO:0007669"/>
    <property type="project" value="InterPro"/>
</dbReference>
<evidence type="ECO:0000313" key="5">
    <source>
        <dbReference type="Proteomes" id="UP000192257"/>
    </source>
</evidence>
<dbReference type="STRING" id="67003.A0A1X0P0T3"/>
<dbReference type="InterPro" id="IPR001837">
    <property type="entry name" value="Adenylate_cyclase-assoc_CAP"/>
</dbReference>
<feature type="domain" description="C-CAP/cofactor C-like" evidence="3">
    <location>
        <begin position="109"/>
        <end position="261"/>
    </location>
</feature>
<dbReference type="InterPro" id="IPR016098">
    <property type="entry name" value="CAP/MinC_C"/>
</dbReference>
<dbReference type="GO" id="GO:0005737">
    <property type="term" value="C:cytoplasm"/>
    <property type="evidence" value="ECO:0007669"/>
    <property type="project" value="TreeGrafter"/>
</dbReference>
<comment type="similarity">
    <text evidence="1">Belongs to the CAP family.</text>
</comment>
<dbReference type="VEuPathDB" id="TriTrypDB:TM35_000081210"/>
<gene>
    <name evidence="4" type="ORF">TM35_000081210</name>
</gene>
<dbReference type="PANTHER" id="PTHR10652">
    <property type="entry name" value="ADENYLYL CYCLASE-ASSOCIATED PROTEIN"/>
    <property type="match status" value="1"/>
</dbReference>
<dbReference type="Pfam" id="PF08603">
    <property type="entry name" value="CAP_C"/>
    <property type="match status" value="1"/>
</dbReference>
<keyword evidence="5" id="KW-1185">Reference proteome</keyword>
<dbReference type="InterPro" id="IPR017901">
    <property type="entry name" value="C-CAP_CF_C-like"/>
</dbReference>
<dbReference type="GO" id="GO:0007015">
    <property type="term" value="P:actin filament organization"/>
    <property type="evidence" value="ECO:0007669"/>
    <property type="project" value="TreeGrafter"/>
</dbReference>
<dbReference type="AlphaFoldDB" id="A0A1X0P0T3"/>
<sequence length="287" mass="30939">MFACCSASHSTAETKSNKPNGPNKMPPPPPPPPPPKPTNNTDGSNTVGGAASALFAEIQGAGDNITARLRHVTDDQKTYKQNVRHGELDFSKLDAKKAEAEARRQQQQPAKSAEVEAPVLQLEGDKRWAVKHQKGTSNEPKRITLDKVNMRHAVQIHNCEYVMVEITGKVNSVSLVACSRVHVVLDSVVASLEVLKSNDIEVRVRRAVPTAAVEKSTSVTLCLLDRSAALETSIVTACSTAVNVSVPESDKSDADLVERPVPEQFVSHVVRDKRGGYAIETKPAEGV</sequence>
<accession>A0A1X0P0T3</accession>
<dbReference type="PANTHER" id="PTHR10652:SF0">
    <property type="entry name" value="ADENYLYL CYCLASE-ASSOCIATED PROTEIN"/>
    <property type="match status" value="1"/>
</dbReference>
<proteinExistence type="inferred from homology"/>
<dbReference type="RefSeq" id="XP_028884389.1">
    <property type="nucleotide sequence ID" value="XM_029023986.1"/>
</dbReference>
<reference evidence="4 5" key="1">
    <citation type="submission" date="2017-03" db="EMBL/GenBank/DDBJ databases">
        <title>An alternative strategy for trypanosome survival in the mammalian bloodstream revealed through genome and transcriptome analysis of the ubiquitous bovine parasite Trypanosoma (Megatrypanum) theileri.</title>
        <authorList>
            <person name="Kelly S."/>
            <person name="Ivens A."/>
            <person name="Mott A."/>
            <person name="O'Neill E."/>
            <person name="Emms D."/>
            <person name="Macleod O."/>
            <person name="Voorheis P."/>
            <person name="Matthews J."/>
            <person name="Matthews K."/>
            <person name="Carrington M."/>
        </authorList>
    </citation>
    <scope>NUCLEOTIDE SEQUENCE [LARGE SCALE GENOMIC DNA]</scope>
    <source>
        <strain evidence="4">Edinburgh</strain>
    </source>
</reference>
<dbReference type="InterPro" id="IPR036223">
    <property type="entry name" value="CAP_C_sf"/>
</dbReference>
<evidence type="ECO:0000256" key="2">
    <source>
        <dbReference type="SAM" id="MobiDB-lite"/>
    </source>
</evidence>